<organism evidence="1 2">
    <name type="scientific">Serratia fonticola</name>
    <dbReference type="NCBI Taxonomy" id="47917"/>
    <lineage>
        <taxon>Bacteria</taxon>
        <taxon>Pseudomonadati</taxon>
        <taxon>Pseudomonadota</taxon>
        <taxon>Gammaproteobacteria</taxon>
        <taxon>Enterobacterales</taxon>
        <taxon>Yersiniaceae</taxon>
        <taxon>Serratia</taxon>
    </lineage>
</organism>
<sequence>MTTDPLYIDLLITDGDFVLGPGNEPTLCNNRVSISQDCVHMIIESGLVKELIAERSPVLRADILLRMELLVETDERIVPGTVLISDGGNGDYFIDAETYDFGPISSREMLTS</sequence>
<accession>A0AAJ1YAL7</accession>
<gene>
    <name evidence="1" type="ORF">RDT67_10875</name>
</gene>
<name>A0AAJ1YAL7_SERFO</name>
<reference evidence="1" key="1">
    <citation type="submission" date="2023-08" db="EMBL/GenBank/DDBJ databases">
        <title>The Comparative Genomic Analysis of Yersiniaceae from Polar Regions.</title>
        <authorList>
            <person name="Goncharov A."/>
            <person name="Aslanov B."/>
            <person name="Kolodzhieva V."/>
            <person name="Azarov D."/>
            <person name="Mochov A."/>
            <person name="Lebedeva E."/>
        </authorList>
    </citation>
    <scope>NUCLEOTIDE SEQUENCE</scope>
    <source>
        <strain evidence="1">Vf</strain>
    </source>
</reference>
<protein>
    <submittedName>
        <fullName evidence="1">DUF2590 family protein</fullName>
    </submittedName>
</protein>
<dbReference type="InterPro" id="IPR019697">
    <property type="entry name" value="Phage_HP1_Orf28"/>
</dbReference>
<dbReference type="RefSeq" id="WP_174333837.1">
    <property type="nucleotide sequence ID" value="NZ_JAVIGA010000009.1"/>
</dbReference>
<evidence type="ECO:0000313" key="2">
    <source>
        <dbReference type="Proteomes" id="UP001224622"/>
    </source>
</evidence>
<evidence type="ECO:0000313" key="1">
    <source>
        <dbReference type="EMBL" id="MDQ9126933.1"/>
    </source>
</evidence>
<comment type="caution">
    <text evidence="1">The sequence shown here is derived from an EMBL/GenBank/DDBJ whole genome shotgun (WGS) entry which is preliminary data.</text>
</comment>
<dbReference type="AlphaFoldDB" id="A0AAJ1YAL7"/>
<proteinExistence type="predicted"/>
<dbReference type="Proteomes" id="UP001224622">
    <property type="component" value="Unassembled WGS sequence"/>
</dbReference>
<dbReference type="Pfam" id="PF10761">
    <property type="entry name" value="DUF2590"/>
    <property type="match status" value="1"/>
</dbReference>
<dbReference type="EMBL" id="JAVIGA010000009">
    <property type="protein sequence ID" value="MDQ9126933.1"/>
    <property type="molecule type" value="Genomic_DNA"/>
</dbReference>